<feature type="transmembrane region" description="Helical" evidence="1">
    <location>
        <begin position="121"/>
        <end position="139"/>
    </location>
</feature>
<gene>
    <name evidence="2" type="ORF">M153_17560002296</name>
</gene>
<evidence type="ECO:0000313" key="2">
    <source>
        <dbReference type="EMBL" id="KRH93023.1"/>
    </source>
</evidence>
<accession>A0A0R0M0R4</accession>
<dbReference type="AlphaFoldDB" id="A0A0R0M0R4"/>
<name>A0A0R0M0R4_9MICR</name>
<evidence type="ECO:0000313" key="3">
    <source>
        <dbReference type="Proteomes" id="UP000051530"/>
    </source>
</evidence>
<dbReference type="Proteomes" id="UP000051530">
    <property type="component" value="Unassembled WGS sequence"/>
</dbReference>
<dbReference type="OrthoDB" id="10357083at2759"/>
<keyword evidence="1" id="KW-1133">Transmembrane helix</keyword>
<comment type="caution">
    <text evidence="2">The sequence shown here is derived from an EMBL/GenBank/DDBJ whole genome shotgun (WGS) entry which is preliminary data.</text>
</comment>
<keyword evidence="3" id="KW-1185">Reference proteome</keyword>
<feature type="transmembrane region" description="Helical" evidence="1">
    <location>
        <begin position="68"/>
        <end position="101"/>
    </location>
</feature>
<protein>
    <submittedName>
        <fullName evidence="2">Uncharacterized protein</fullName>
    </submittedName>
</protein>
<keyword evidence="1" id="KW-0472">Membrane</keyword>
<feature type="transmembrane region" description="Helical" evidence="1">
    <location>
        <begin position="190"/>
        <end position="210"/>
    </location>
</feature>
<proteinExistence type="predicted"/>
<evidence type="ECO:0000256" key="1">
    <source>
        <dbReference type="SAM" id="Phobius"/>
    </source>
</evidence>
<sequence length="214" mass="24037">MGIALCIFGIRYKTISLTALCGLFVTQIICNFLKNLSGGVFFGIEIPNFIKESAFNLNKAMSENMIIYWGVILVISLVLSFILVSFIHTVTLVVILILIGISYTGGYHEKLFEQFQIENQTVKYILMAIVFLILVYLYFKIPKMILVLIFAISGSAMFTYGIDSLFNLGWESLDVFTSVAHGKLVLSSTAVFVWLCTFCFSLGVQFISVFKFKS</sequence>
<keyword evidence="1" id="KW-0812">Transmembrane</keyword>
<dbReference type="EMBL" id="LGUB01000527">
    <property type="protein sequence ID" value="KRH93023.1"/>
    <property type="molecule type" value="Genomic_DNA"/>
</dbReference>
<dbReference type="VEuPathDB" id="MicrosporidiaDB:M153_17560002296"/>
<feature type="transmembrane region" description="Helical" evidence="1">
    <location>
        <begin position="146"/>
        <end position="170"/>
    </location>
</feature>
<organism evidence="2 3">
    <name type="scientific">Pseudoloma neurophilia</name>
    <dbReference type="NCBI Taxonomy" id="146866"/>
    <lineage>
        <taxon>Eukaryota</taxon>
        <taxon>Fungi</taxon>
        <taxon>Fungi incertae sedis</taxon>
        <taxon>Microsporidia</taxon>
        <taxon>Pseudoloma</taxon>
    </lineage>
</organism>
<reference evidence="2 3" key="1">
    <citation type="submission" date="2015-07" db="EMBL/GenBank/DDBJ databases">
        <title>The genome of Pseudoloma neurophilia, a relevant intracellular parasite of the zebrafish.</title>
        <authorList>
            <person name="Ndikumana S."/>
            <person name="Pelin A."/>
            <person name="Sanders J."/>
            <person name="Corradi N."/>
        </authorList>
    </citation>
    <scope>NUCLEOTIDE SEQUENCE [LARGE SCALE GENOMIC DNA]</scope>
    <source>
        <strain evidence="2 3">MK1</strain>
    </source>
</reference>